<dbReference type="EMBL" id="MBEW02000024">
    <property type="protein sequence ID" value="RDY20662.1"/>
    <property type="molecule type" value="Genomic_DNA"/>
</dbReference>
<proteinExistence type="predicted"/>
<dbReference type="Pfam" id="PF04612">
    <property type="entry name" value="T2SSM"/>
    <property type="match status" value="1"/>
</dbReference>
<sequence>MVIRRRKLMNNLSERDKKLLALLAVLILGYVLYTFVFNPQFNTLNDLRSQNDQLQSQLISMDSKIATLDNLKKQVQTEKQNIMPLAQRHFHDVNQEDLISLINDLNYKSGLDFKQISFEESGDLGFDFTGNQWNNLAQDPNANQPQQPPSEQTTQDAGQPAGGTSFNPSDNISLTGATVNFEGTYDELIKLFDLMKENPQNIVSNRIKLSKQESSENAIKFGKNSDDYVSGDILLHFFKIKSLDIYLPEPISIFESKIIPTTAKSSPFMSYSWINQDNPSSQVLQTPQSFANTIINSGYAPINHPSGVAVLPAAAISYKKTVELTRFDSITGFKALPSSDLVTSSISLKNAEGKNYKIVSLDNVFPKDNAQSAEVLLDMSEKGIVLSKKPDTLQLSVYQIAPTGVKMEYVFEDANKNLKRINIIDEANFSGFKEFETDLGSLAYPATLKGIAIANSTNKYPNENSILFDSLYANYTISK</sequence>
<gene>
    <name evidence="3" type="ORF">BBG48_008915</name>
</gene>
<keyword evidence="4" id="KW-1185">Reference proteome</keyword>
<dbReference type="GO" id="GO:0015628">
    <property type="term" value="P:protein secretion by the type II secretion system"/>
    <property type="evidence" value="ECO:0007669"/>
    <property type="project" value="InterPro"/>
</dbReference>
<feature type="compositionally biased region" description="Polar residues" evidence="2">
    <location>
        <begin position="150"/>
        <end position="170"/>
    </location>
</feature>
<feature type="compositionally biased region" description="Low complexity" evidence="2">
    <location>
        <begin position="134"/>
        <end position="145"/>
    </location>
</feature>
<protein>
    <recommendedName>
        <fullName evidence="5">Pilus assembly protein PilO</fullName>
    </recommendedName>
</protein>
<organism evidence="3 4">
    <name type="scientific">Criibacterium bergeronii</name>
    <dbReference type="NCBI Taxonomy" id="1871336"/>
    <lineage>
        <taxon>Bacteria</taxon>
        <taxon>Bacillati</taxon>
        <taxon>Bacillota</taxon>
        <taxon>Clostridia</taxon>
        <taxon>Peptostreptococcales</taxon>
        <taxon>Filifactoraceae</taxon>
        <taxon>Criibacterium</taxon>
    </lineage>
</organism>
<evidence type="ECO:0008006" key="5">
    <source>
        <dbReference type="Google" id="ProtNLM"/>
    </source>
</evidence>
<name>A0A371IJJ4_9FIRM</name>
<dbReference type="AlphaFoldDB" id="A0A371IJJ4"/>
<feature type="coiled-coil region" evidence="1">
    <location>
        <begin position="44"/>
        <end position="81"/>
    </location>
</feature>
<evidence type="ECO:0000256" key="1">
    <source>
        <dbReference type="SAM" id="Coils"/>
    </source>
</evidence>
<dbReference type="InterPro" id="IPR007690">
    <property type="entry name" value="T2SS_GspM"/>
</dbReference>
<reference evidence="3 4" key="1">
    <citation type="journal article" date="2016" name="Genome Announc.">
        <title>Draft Genome Sequence of Criibacterium bergeronii gen. nov., sp. nov., Strain CCRI-22567T, Isolated from a Vaginal Sample from a Woman with Bacterial Vaginosis.</title>
        <authorList>
            <person name="Maheux A.F."/>
            <person name="Berube E."/>
            <person name="Boudreau D.K."/>
            <person name="Raymond F."/>
            <person name="Corbeil J."/>
            <person name="Roy P.H."/>
            <person name="Boissinot M."/>
            <person name="Omar R.F."/>
        </authorList>
    </citation>
    <scope>NUCLEOTIDE SEQUENCE [LARGE SCALE GENOMIC DNA]</scope>
    <source>
        <strain evidence="3 4">CCRI-22567</strain>
    </source>
</reference>
<dbReference type="STRING" id="1871336.BBG48_09490"/>
<comment type="caution">
    <text evidence="3">The sequence shown here is derived from an EMBL/GenBank/DDBJ whole genome shotgun (WGS) entry which is preliminary data.</text>
</comment>
<dbReference type="Proteomes" id="UP000093352">
    <property type="component" value="Unassembled WGS sequence"/>
</dbReference>
<feature type="region of interest" description="Disordered" evidence="2">
    <location>
        <begin position="129"/>
        <end position="170"/>
    </location>
</feature>
<dbReference type="GO" id="GO:0015627">
    <property type="term" value="C:type II protein secretion system complex"/>
    <property type="evidence" value="ECO:0007669"/>
    <property type="project" value="InterPro"/>
</dbReference>
<keyword evidence="1" id="KW-0175">Coiled coil</keyword>
<evidence type="ECO:0000313" key="3">
    <source>
        <dbReference type="EMBL" id="RDY20662.1"/>
    </source>
</evidence>
<evidence type="ECO:0000313" key="4">
    <source>
        <dbReference type="Proteomes" id="UP000093352"/>
    </source>
</evidence>
<accession>A0A371IJJ4</accession>
<evidence type="ECO:0000256" key="2">
    <source>
        <dbReference type="SAM" id="MobiDB-lite"/>
    </source>
</evidence>